<dbReference type="EMBL" id="CAJVQC010161008">
    <property type="protein sequence ID" value="CAG8848492.1"/>
    <property type="molecule type" value="Genomic_DNA"/>
</dbReference>
<feature type="non-terminal residue" evidence="1">
    <location>
        <position position="1"/>
    </location>
</feature>
<feature type="non-terminal residue" evidence="1">
    <location>
        <position position="77"/>
    </location>
</feature>
<protein>
    <submittedName>
        <fullName evidence="1">20100_t:CDS:1</fullName>
    </submittedName>
</protein>
<dbReference type="Proteomes" id="UP000789920">
    <property type="component" value="Unassembled WGS sequence"/>
</dbReference>
<keyword evidence="2" id="KW-1185">Reference proteome</keyword>
<evidence type="ECO:0000313" key="2">
    <source>
        <dbReference type="Proteomes" id="UP000789920"/>
    </source>
</evidence>
<gene>
    <name evidence="1" type="ORF">RPERSI_LOCUS35154</name>
</gene>
<accession>A0ACA9SVV6</accession>
<name>A0ACA9SVV6_9GLOM</name>
<comment type="caution">
    <text evidence="1">The sequence shown here is derived from an EMBL/GenBank/DDBJ whole genome shotgun (WGS) entry which is preliminary data.</text>
</comment>
<evidence type="ECO:0000313" key="1">
    <source>
        <dbReference type="EMBL" id="CAG8848492.1"/>
    </source>
</evidence>
<sequence>SVSSLSRFGTKTRRGYLVLTRMSDLARHITPGKYDFIVISVTQHFLDSIEGNLGKKRIIDPNVLYNLFYSVLVVVLM</sequence>
<organism evidence="1 2">
    <name type="scientific">Racocetra persica</name>
    <dbReference type="NCBI Taxonomy" id="160502"/>
    <lineage>
        <taxon>Eukaryota</taxon>
        <taxon>Fungi</taxon>
        <taxon>Fungi incertae sedis</taxon>
        <taxon>Mucoromycota</taxon>
        <taxon>Glomeromycotina</taxon>
        <taxon>Glomeromycetes</taxon>
        <taxon>Diversisporales</taxon>
        <taxon>Gigasporaceae</taxon>
        <taxon>Racocetra</taxon>
    </lineage>
</organism>
<reference evidence="1" key="1">
    <citation type="submission" date="2021-06" db="EMBL/GenBank/DDBJ databases">
        <authorList>
            <person name="Kallberg Y."/>
            <person name="Tangrot J."/>
            <person name="Rosling A."/>
        </authorList>
    </citation>
    <scope>NUCLEOTIDE SEQUENCE</scope>
    <source>
        <strain evidence="1">MA461A</strain>
    </source>
</reference>
<proteinExistence type="predicted"/>